<sequence>MKNKYKVFILACITLIIMVGCSGSKEIQKNWKAEDAAGSAYSLEIKDKEITISNNKDTDKLDYKQNAVGTSNGVKYYGLMIDNEKYSIIFPEKGNTELALFLKIDSDDYLNGTLVYAMNIKEQPSYKDYAKKYLIK</sequence>
<organism evidence="1 2">
    <name type="scientific">Enterococcus termitis</name>
    <dbReference type="NCBI Taxonomy" id="332950"/>
    <lineage>
        <taxon>Bacteria</taxon>
        <taxon>Bacillati</taxon>
        <taxon>Bacillota</taxon>
        <taxon>Bacilli</taxon>
        <taxon>Lactobacillales</taxon>
        <taxon>Enterococcaceae</taxon>
        <taxon>Enterococcus</taxon>
    </lineage>
</organism>
<reference evidence="2" key="1">
    <citation type="submission" date="2016-09" db="EMBL/GenBank/DDBJ databases">
        <authorList>
            <person name="Gulvik C.A."/>
        </authorList>
    </citation>
    <scope>NUCLEOTIDE SEQUENCE [LARGE SCALE GENOMIC DNA]</scope>
    <source>
        <strain evidence="2">LMG 8895</strain>
    </source>
</reference>
<proteinExistence type="predicted"/>
<dbReference type="OrthoDB" id="2237258at2"/>
<dbReference type="PROSITE" id="PS51257">
    <property type="entry name" value="PROKAR_LIPOPROTEIN"/>
    <property type="match status" value="1"/>
</dbReference>
<dbReference type="Proteomes" id="UP000095094">
    <property type="component" value="Unassembled WGS sequence"/>
</dbReference>
<accession>A0A1E5H092</accession>
<protein>
    <submittedName>
        <fullName evidence="1">Uncharacterized protein</fullName>
    </submittedName>
</protein>
<dbReference type="EMBL" id="MIJY01000006">
    <property type="protein sequence ID" value="OEG18367.1"/>
    <property type="molecule type" value="Genomic_DNA"/>
</dbReference>
<dbReference type="AlphaFoldDB" id="A0A1E5H092"/>
<keyword evidence="2" id="KW-1185">Reference proteome</keyword>
<comment type="caution">
    <text evidence="1">The sequence shown here is derived from an EMBL/GenBank/DDBJ whole genome shotgun (WGS) entry which is preliminary data.</text>
</comment>
<evidence type="ECO:0000313" key="1">
    <source>
        <dbReference type="EMBL" id="OEG18367.1"/>
    </source>
</evidence>
<gene>
    <name evidence="1" type="ORF">BCR25_16185</name>
</gene>
<dbReference type="RefSeq" id="WP_069662587.1">
    <property type="nucleotide sequence ID" value="NZ_JBHUJJ010000001.1"/>
</dbReference>
<evidence type="ECO:0000313" key="2">
    <source>
        <dbReference type="Proteomes" id="UP000095094"/>
    </source>
</evidence>
<name>A0A1E5H092_9ENTE</name>